<dbReference type="InterPro" id="IPR036291">
    <property type="entry name" value="NAD(P)-bd_dom_sf"/>
</dbReference>
<sequence length="322" mass="35378">MKIAILDDYQDVVRELKTFQQLAGYEVTVFNHTFESEEALALALAPFDAVVLIRERTVITESLLARCPNLKLISQTGKVSNHIDVALCHRYNVEVAEGVGSPTAPAELCWSLIMAASRHLPQYITQLQQGHWQHNGNLGLGRVLAGQTLGLWGYGKIGQTIAQYAKVFGMQVLVWGSETSCALAGEHGFVAAESQAAFFAQSDVISLHLRLNEATRGIVTYSDLARMKPNALFVNTSRAELVAPDALYRAMTECPTRQAAVDVYEQEPCDATIQPLIALSNVLCTPHLGYVERESYELYFKHAFANVIAFAQGQPTNLVAHS</sequence>
<dbReference type="EMBL" id="LKHS01000022">
    <property type="protein sequence ID" value="KQH84131.1"/>
    <property type="molecule type" value="Genomic_DNA"/>
</dbReference>
<dbReference type="InParanoid" id="A0A0Q2S9Y0"/>
<organism evidence="7 8">
    <name type="scientific">Vibrio furnissii</name>
    <dbReference type="NCBI Taxonomy" id="29494"/>
    <lineage>
        <taxon>Bacteria</taxon>
        <taxon>Pseudomonadati</taxon>
        <taxon>Pseudomonadota</taxon>
        <taxon>Gammaproteobacteria</taxon>
        <taxon>Vibrionales</taxon>
        <taxon>Vibrionaceae</taxon>
        <taxon>Vibrio</taxon>
    </lineage>
</organism>
<evidence type="ECO:0000259" key="6">
    <source>
        <dbReference type="Pfam" id="PF02826"/>
    </source>
</evidence>
<dbReference type="AlphaFoldDB" id="A0A0Q2S9Y0"/>
<protein>
    <submittedName>
        <fullName evidence="7">3-phosphoglycerate dehydrogenase</fullName>
    </submittedName>
</protein>
<keyword evidence="3" id="KW-0520">NAD</keyword>
<dbReference type="Pfam" id="PF02826">
    <property type="entry name" value="2-Hacid_dh_C"/>
    <property type="match status" value="1"/>
</dbReference>
<dbReference type="InterPro" id="IPR006140">
    <property type="entry name" value="D-isomer_DH_NAD-bd"/>
</dbReference>
<keyword evidence="8" id="KW-1185">Reference proteome</keyword>
<name>A0A0Q2S9Y0_VIBFU</name>
<dbReference type="RefSeq" id="WP_055467004.1">
    <property type="nucleotide sequence ID" value="NZ_LKHS01000022.1"/>
</dbReference>
<comment type="similarity">
    <text evidence="1 4">Belongs to the D-isomer specific 2-hydroxyacid dehydrogenase family.</text>
</comment>
<accession>A0A0Q2S9Y0</accession>
<evidence type="ECO:0000256" key="4">
    <source>
        <dbReference type="RuleBase" id="RU003719"/>
    </source>
</evidence>
<dbReference type="GO" id="GO:0051287">
    <property type="term" value="F:NAD binding"/>
    <property type="evidence" value="ECO:0007669"/>
    <property type="project" value="InterPro"/>
</dbReference>
<reference evidence="7 8" key="1">
    <citation type="submission" date="2015-08" db="EMBL/GenBank/DDBJ databases">
        <title>Antibacterial properties of a collection of Vibrionaceae strains.</title>
        <authorList>
            <person name="Giubergia S."/>
        </authorList>
    </citation>
    <scope>NUCLEOTIDE SEQUENCE [LARGE SCALE GENOMIC DNA]</scope>
    <source>
        <strain evidence="7 8">S0821</strain>
    </source>
</reference>
<dbReference type="Gene3D" id="3.40.50.720">
    <property type="entry name" value="NAD(P)-binding Rossmann-like Domain"/>
    <property type="match status" value="2"/>
</dbReference>
<dbReference type="PANTHER" id="PTHR42789:SF1">
    <property type="entry name" value="D-ISOMER SPECIFIC 2-HYDROXYACID DEHYDROGENASE FAMILY PROTEIN (AFU_ORTHOLOGUE AFUA_6G10090)"/>
    <property type="match status" value="1"/>
</dbReference>
<evidence type="ECO:0000256" key="1">
    <source>
        <dbReference type="ARBA" id="ARBA00005854"/>
    </source>
</evidence>
<evidence type="ECO:0000256" key="3">
    <source>
        <dbReference type="ARBA" id="ARBA00023027"/>
    </source>
</evidence>
<dbReference type="Proteomes" id="UP000051221">
    <property type="component" value="Unassembled WGS sequence"/>
</dbReference>
<dbReference type="InterPro" id="IPR050857">
    <property type="entry name" value="D-2-hydroxyacid_DH"/>
</dbReference>
<dbReference type="SUPFAM" id="SSF52283">
    <property type="entry name" value="Formate/glycerate dehydrogenase catalytic domain-like"/>
    <property type="match status" value="1"/>
</dbReference>
<keyword evidence="2 4" id="KW-0560">Oxidoreductase</keyword>
<dbReference type="CDD" id="cd12169">
    <property type="entry name" value="PGDH_like_1"/>
    <property type="match status" value="1"/>
</dbReference>
<dbReference type="Pfam" id="PF00389">
    <property type="entry name" value="2-Hacid_dh"/>
    <property type="match status" value="1"/>
</dbReference>
<dbReference type="PANTHER" id="PTHR42789">
    <property type="entry name" value="D-ISOMER SPECIFIC 2-HYDROXYACID DEHYDROGENASE FAMILY PROTEIN (AFU_ORTHOLOGUE AFUA_6G10090)"/>
    <property type="match status" value="1"/>
</dbReference>
<dbReference type="InterPro" id="IPR006139">
    <property type="entry name" value="D-isomer_2_OHA_DH_cat_dom"/>
</dbReference>
<feature type="domain" description="D-isomer specific 2-hydroxyacid dehydrogenase NAD-binding" evidence="6">
    <location>
        <begin position="111"/>
        <end position="289"/>
    </location>
</feature>
<dbReference type="SUPFAM" id="SSF51735">
    <property type="entry name" value="NAD(P)-binding Rossmann-fold domains"/>
    <property type="match status" value="1"/>
</dbReference>
<evidence type="ECO:0000313" key="8">
    <source>
        <dbReference type="Proteomes" id="UP000051221"/>
    </source>
</evidence>
<evidence type="ECO:0000259" key="5">
    <source>
        <dbReference type="Pfam" id="PF00389"/>
    </source>
</evidence>
<dbReference type="GO" id="GO:0016616">
    <property type="term" value="F:oxidoreductase activity, acting on the CH-OH group of donors, NAD or NADP as acceptor"/>
    <property type="evidence" value="ECO:0007669"/>
    <property type="project" value="InterPro"/>
</dbReference>
<feature type="domain" description="D-isomer specific 2-hydroxyacid dehydrogenase catalytic" evidence="5">
    <location>
        <begin position="15"/>
        <end position="318"/>
    </location>
</feature>
<comment type="caution">
    <text evidence="7">The sequence shown here is derived from an EMBL/GenBank/DDBJ whole genome shotgun (WGS) entry which is preliminary data.</text>
</comment>
<evidence type="ECO:0000256" key="2">
    <source>
        <dbReference type="ARBA" id="ARBA00023002"/>
    </source>
</evidence>
<proteinExistence type="inferred from homology"/>
<evidence type="ECO:0000313" key="7">
    <source>
        <dbReference type="EMBL" id="KQH84131.1"/>
    </source>
</evidence>
<gene>
    <name evidence="7" type="ORF">AMR76_19965</name>
</gene>